<dbReference type="Gene3D" id="3.20.20.140">
    <property type="entry name" value="Metal-dependent hydrolases"/>
    <property type="match status" value="1"/>
</dbReference>
<dbReference type="InterPro" id="IPR006680">
    <property type="entry name" value="Amidohydro-rel"/>
</dbReference>
<proteinExistence type="inferred from homology"/>
<comment type="caution">
    <text evidence="3">The sequence shown here is derived from an EMBL/GenBank/DDBJ whole genome shotgun (WGS) entry which is preliminary data.</text>
</comment>
<evidence type="ECO:0000259" key="2">
    <source>
        <dbReference type="Pfam" id="PF04909"/>
    </source>
</evidence>
<evidence type="ECO:0000313" key="4">
    <source>
        <dbReference type="Proteomes" id="UP001596105"/>
    </source>
</evidence>
<organism evidence="3 4">
    <name type="scientific">Cohnella suwonensis</name>
    <dbReference type="NCBI Taxonomy" id="696072"/>
    <lineage>
        <taxon>Bacteria</taxon>
        <taxon>Bacillati</taxon>
        <taxon>Bacillota</taxon>
        <taxon>Bacilli</taxon>
        <taxon>Bacillales</taxon>
        <taxon>Paenibacillaceae</taxon>
        <taxon>Cohnella</taxon>
    </lineage>
</organism>
<dbReference type="InterPro" id="IPR052350">
    <property type="entry name" value="Metallo-dep_Lactonases"/>
</dbReference>
<evidence type="ECO:0000313" key="3">
    <source>
        <dbReference type="EMBL" id="MFC5470490.1"/>
    </source>
</evidence>
<feature type="domain" description="Amidohydrolase-related" evidence="2">
    <location>
        <begin position="6"/>
        <end position="279"/>
    </location>
</feature>
<dbReference type="Proteomes" id="UP001596105">
    <property type="component" value="Unassembled WGS sequence"/>
</dbReference>
<dbReference type="InterPro" id="IPR032466">
    <property type="entry name" value="Metal_Hydrolase"/>
</dbReference>
<gene>
    <name evidence="3" type="ORF">ACFPPD_17495</name>
</gene>
<dbReference type="SUPFAM" id="SSF51556">
    <property type="entry name" value="Metallo-dependent hydrolases"/>
    <property type="match status" value="1"/>
</dbReference>
<dbReference type="RefSeq" id="WP_378082728.1">
    <property type="nucleotide sequence ID" value="NZ_JBHSMH010000066.1"/>
</dbReference>
<protein>
    <submittedName>
        <fullName evidence="3">Amidohydrolase family protein</fullName>
    </submittedName>
</protein>
<sequence>MELSRIDAHQHFWKIERGDYGWITPELPVLHRDYLPGDLRPHLEKHRLDGSIAVQAAPTLEETAYLLSLAESDDSVLGVVGWLDLQDPRHMEYYESFASHPKYVGFRIMIQEMPDAGAVLEPAFVEGLRAYASRGVPVDLLVTAGQLEPVIELVRQVPGLRGVIDHIAKPRIKEGVEEPWRGQIERLASFPNLYCKLSGMTTEADREAWRPEQFAPYVRHVLECFGPDRVMYGSDWPVCLLAATYDEVVGVLESALPDSWGETEKKKLYGLNAKEFYRL</sequence>
<evidence type="ECO:0000256" key="1">
    <source>
        <dbReference type="ARBA" id="ARBA00038310"/>
    </source>
</evidence>
<dbReference type="Pfam" id="PF04909">
    <property type="entry name" value="Amidohydro_2"/>
    <property type="match status" value="1"/>
</dbReference>
<reference evidence="4" key="1">
    <citation type="journal article" date="2019" name="Int. J. Syst. Evol. Microbiol.">
        <title>The Global Catalogue of Microorganisms (GCM) 10K type strain sequencing project: providing services to taxonomists for standard genome sequencing and annotation.</title>
        <authorList>
            <consortium name="The Broad Institute Genomics Platform"/>
            <consortium name="The Broad Institute Genome Sequencing Center for Infectious Disease"/>
            <person name="Wu L."/>
            <person name="Ma J."/>
        </authorList>
    </citation>
    <scope>NUCLEOTIDE SEQUENCE [LARGE SCALE GENOMIC DNA]</scope>
    <source>
        <strain evidence="4">CCUG 57113</strain>
    </source>
</reference>
<accession>A0ABW0LXC8</accession>
<dbReference type="PANTHER" id="PTHR43569">
    <property type="entry name" value="AMIDOHYDROLASE"/>
    <property type="match status" value="1"/>
</dbReference>
<keyword evidence="4" id="KW-1185">Reference proteome</keyword>
<dbReference type="EMBL" id="JBHSMH010000066">
    <property type="protein sequence ID" value="MFC5470490.1"/>
    <property type="molecule type" value="Genomic_DNA"/>
</dbReference>
<comment type="similarity">
    <text evidence="1">Belongs to the metallo-dependent hydrolases superfamily.</text>
</comment>
<name>A0ABW0LXC8_9BACL</name>
<dbReference type="PANTHER" id="PTHR43569:SF2">
    <property type="entry name" value="AMIDOHYDROLASE-RELATED DOMAIN-CONTAINING PROTEIN"/>
    <property type="match status" value="1"/>
</dbReference>